<dbReference type="OrthoDB" id="4510799at2"/>
<evidence type="ECO:0000259" key="2">
    <source>
        <dbReference type="Pfam" id="PF02470"/>
    </source>
</evidence>
<proteinExistence type="predicted"/>
<gene>
    <name evidence="4" type="primary">mceB</name>
    <name evidence="4" type="ORF">GOEFS_106_00230</name>
</gene>
<dbReference type="PANTHER" id="PTHR33371:SF17">
    <property type="entry name" value="MCE-FAMILY PROTEIN MCE1B"/>
    <property type="match status" value="1"/>
</dbReference>
<keyword evidence="1" id="KW-1133">Transmembrane helix</keyword>
<keyword evidence="5" id="KW-1185">Reference proteome</keyword>
<comment type="caution">
    <text evidence="4">The sequence shown here is derived from an EMBL/GenBank/DDBJ whole genome shotgun (WGS) entry which is preliminary data.</text>
</comment>
<evidence type="ECO:0000313" key="5">
    <source>
        <dbReference type="Proteomes" id="UP000035034"/>
    </source>
</evidence>
<dbReference type="Pfam" id="PF11887">
    <property type="entry name" value="Mce4_CUP1"/>
    <property type="match status" value="1"/>
</dbReference>
<evidence type="ECO:0000259" key="3">
    <source>
        <dbReference type="Pfam" id="PF11887"/>
    </source>
</evidence>
<dbReference type="EMBL" id="BAEH01000106">
    <property type="protein sequence ID" value="GAB20127.1"/>
    <property type="molecule type" value="Genomic_DNA"/>
</dbReference>
<dbReference type="RefSeq" id="WP_007319462.1">
    <property type="nucleotide sequence ID" value="NZ_BAEH01000106.1"/>
</dbReference>
<dbReference type="STRING" id="1077974.GOEFS_106_00230"/>
<feature type="domain" description="Mce/MlaD" evidence="2">
    <location>
        <begin position="40"/>
        <end position="110"/>
    </location>
</feature>
<name>H0R4X6_9ACTN</name>
<dbReference type="AlphaFoldDB" id="H0R4X6"/>
<feature type="transmembrane region" description="Helical" evidence="1">
    <location>
        <begin position="7"/>
        <end position="29"/>
    </location>
</feature>
<dbReference type="NCBIfam" id="TIGR00996">
    <property type="entry name" value="Mtu_fam_mce"/>
    <property type="match status" value="1"/>
</dbReference>
<dbReference type="InterPro" id="IPR024516">
    <property type="entry name" value="Mce_C"/>
</dbReference>
<keyword evidence="1" id="KW-0472">Membrane</keyword>
<evidence type="ECO:0000313" key="4">
    <source>
        <dbReference type="EMBL" id="GAB20127.1"/>
    </source>
</evidence>
<dbReference type="PANTHER" id="PTHR33371">
    <property type="entry name" value="INTERMEMBRANE PHOSPHOLIPID TRANSPORT SYSTEM BINDING PROTEIN MLAD-RELATED"/>
    <property type="match status" value="1"/>
</dbReference>
<protein>
    <submittedName>
        <fullName evidence="4">Mce family protein</fullName>
    </submittedName>
</protein>
<evidence type="ECO:0000256" key="1">
    <source>
        <dbReference type="SAM" id="Phobius"/>
    </source>
</evidence>
<dbReference type="GO" id="GO:0051701">
    <property type="term" value="P:biological process involved in interaction with host"/>
    <property type="evidence" value="ECO:0007669"/>
    <property type="project" value="TreeGrafter"/>
</dbReference>
<dbReference type="InterPro" id="IPR052336">
    <property type="entry name" value="MlaD_Phospholipid_Transporter"/>
</dbReference>
<keyword evidence="1" id="KW-0812">Transmembrane</keyword>
<reference evidence="4 5" key="1">
    <citation type="submission" date="2011-12" db="EMBL/GenBank/DDBJ databases">
        <title>Whole genome shotgun sequence of Gordonia effusa NBRC 100432.</title>
        <authorList>
            <person name="Yoshida I."/>
            <person name="Takarada H."/>
            <person name="Hosoyama A."/>
            <person name="Tsuchikane K."/>
            <person name="Katsumata H."/>
            <person name="Yamazaki S."/>
            <person name="Fujita N."/>
        </authorList>
    </citation>
    <scope>NUCLEOTIDE SEQUENCE [LARGE SCALE GENOMIC DNA]</scope>
    <source>
        <strain evidence="4 5">NBRC 100432</strain>
    </source>
</reference>
<dbReference type="GO" id="GO:0005576">
    <property type="term" value="C:extracellular region"/>
    <property type="evidence" value="ECO:0007669"/>
    <property type="project" value="TreeGrafter"/>
</dbReference>
<organism evidence="4 5">
    <name type="scientific">Gordonia effusa NBRC 100432</name>
    <dbReference type="NCBI Taxonomy" id="1077974"/>
    <lineage>
        <taxon>Bacteria</taxon>
        <taxon>Bacillati</taxon>
        <taxon>Actinomycetota</taxon>
        <taxon>Actinomycetes</taxon>
        <taxon>Mycobacteriales</taxon>
        <taxon>Gordoniaceae</taxon>
        <taxon>Gordonia</taxon>
    </lineage>
</organism>
<dbReference type="Pfam" id="PF02470">
    <property type="entry name" value="MlaD"/>
    <property type="match status" value="1"/>
</dbReference>
<sequence>MNSLRGSILKLGIAGVVILLMGALLWTALQTPVKGKVSGFTAMIGDVSGLTKGADVRMAGVQVGKVTDIVLDGTVAKVSFSVRDDQTVYDNTQAAVLFQSLVGQRYLALLQKDRPGSVLQPGSVIPIERTQSSFDISELFDAVRPIFDTISSGTVDKFLENLLLVMSGDGRGLGPVMDDLNTIIGVAGNQIPLVNAIADNMDAIVAKFDGKAPLIDKLLGQALDLVKTVHGRLDLLRDLVDNGVPGLKLLMPWLDGVLAIYYDNFAGFERLYNRYVPAVAVTIVRQSLAAIPLVVKTISGLFLTPDAGKKLNCLTQLPIPMTILIGTERMKACQ</sequence>
<dbReference type="InterPro" id="IPR003399">
    <property type="entry name" value="Mce/MlaD"/>
</dbReference>
<dbReference type="eggNOG" id="COG1463">
    <property type="taxonomic scope" value="Bacteria"/>
</dbReference>
<dbReference type="InterPro" id="IPR005693">
    <property type="entry name" value="Mce"/>
</dbReference>
<feature type="domain" description="Mammalian cell entry C-terminal" evidence="3">
    <location>
        <begin position="118"/>
        <end position="240"/>
    </location>
</feature>
<dbReference type="Proteomes" id="UP000035034">
    <property type="component" value="Unassembled WGS sequence"/>
</dbReference>
<accession>H0R4X6</accession>